<sequence length="160" mass="16982">TMEIRLFDRKVKKIAAKIGKSSNSDADKPIIPIAFDPLLNTDSTNKKEMGDRIPIHLVQSGRTQQPSSGNAPLSGPAANPAAAAVASGPASEEPLSPRTPSRNPDTNEDITEISGYNTQTQTASDCVNVSPQDNRPKLPDMTDLPTVSTVDQITDVESST</sequence>
<feature type="compositionally biased region" description="Polar residues" evidence="1">
    <location>
        <begin position="114"/>
        <end position="133"/>
    </location>
</feature>
<reference evidence="3" key="1">
    <citation type="submission" date="2022-10" db="EMBL/GenBank/DDBJ databases">
        <title>Genome assembly of Pristionchus species.</title>
        <authorList>
            <person name="Yoshida K."/>
            <person name="Sommer R.J."/>
        </authorList>
    </citation>
    <scope>NUCLEOTIDE SEQUENCE [LARGE SCALE GENOMIC DNA]</scope>
    <source>
        <strain evidence="3">RS5460</strain>
    </source>
</reference>
<dbReference type="AlphaFoldDB" id="A0AAN5CCC9"/>
<feature type="non-terminal residue" evidence="2">
    <location>
        <position position="160"/>
    </location>
</feature>
<evidence type="ECO:0000313" key="3">
    <source>
        <dbReference type="Proteomes" id="UP001328107"/>
    </source>
</evidence>
<name>A0AAN5CCC9_9BILA</name>
<dbReference type="EMBL" id="BTRK01000002">
    <property type="protein sequence ID" value="GMR36156.1"/>
    <property type="molecule type" value="Genomic_DNA"/>
</dbReference>
<dbReference type="Proteomes" id="UP001328107">
    <property type="component" value="Unassembled WGS sequence"/>
</dbReference>
<evidence type="ECO:0000256" key="1">
    <source>
        <dbReference type="SAM" id="MobiDB-lite"/>
    </source>
</evidence>
<protein>
    <submittedName>
        <fullName evidence="2">Uncharacterized protein</fullName>
    </submittedName>
</protein>
<organism evidence="2 3">
    <name type="scientific">Pristionchus mayeri</name>
    <dbReference type="NCBI Taxonomy" id="1317129"/>
    <lineage>
        <taxon>Eukaryota</taxon>
        <taxon>Metazoa</taxon>
        <taxon>Ecdysozoa</taxon>
        <taxon>Nematoda</taxon>
        <taxon>Chromadorea</taxon>
        <taxon>Rhabditida</taxon>
        <taxon>Rhabditina</taxon>
        <taxon>Diplogasteromorpha</taxon>
        <taxon>Diplogasteroidea</taxon>
        <taxon>Neodiplogasteridae</taxon>
        <taxon>Pristionchus</taxon>
    </lineage>
</organism>
<comment type="caution">
    <text evidence="2">The sequence shown here is derived from an EMBL/GenBank/DDBJ whole genome shotgun (WGS) entry which is preliminary data.</text>
</comment>
<keyword evidence="3" id="KW-1185">Reference proteome</keyword>
<evidence type="ECO:0000313" key="2">
    <source>
        <dbReference type="EMBL" id="GMR36156.1"/>
    </source>
</evidence>
<proteinExistence type="predicted"/>
<feature type="compositionally biased region" description="Polar residues" evidence="1">
    <location>
        <begin position="145"/>
        <end position="160"/>
    </location>
</feature>
<gene>
    <name evidence="2" type="ORF">PMAYCL1PPCAC_06351</name>
</gene>
<feature type="non-terminal residue" evidence="2">
    <location>
        <position position="1"/>
    </location>
</feature>
<feature type="compositionally biased region" description="Basic and acidic residues" evidence="1">
    <location>
        <begin position="44"/>
        <end position="54"/>
    </location>
</feature>
<feature type="compositionally biased region" description="Low complexity" evidence="1">
    <location>
        <begin position="69"/>
        <end position="91"/>
    </location>
</feature>
<accession>A0AAN5CCC9</accession>
<feature type="region of interest" description="Disordered" evidence="1">
    <location>
        <begin position="37"/>
        <end position="160"/>
    </location>
</feature>